<dbReference type="InterPro" id="IPR056924">
    <property type="entry name" value="SH3_Tf2-1"/>
</dbReference>
<comment type="caution">
    <text evidence="2">The sequence shown here is derived from an EMBL/GenBank/DDBJ whole genome shotgun (WGS) entry which is preliminary data.</text>
</comment>
<dbReference type="Pfam" id="PF24626">
    <property type="entry name" value="SH3_Tf2-1"/>
    <property type="match status" value="1"/>
</dbReference>
<protein>
    <submittedName>
        <fullName evidence="2">Succinate dehydrogenase [ubiquinone] flavoprotein subunit, mitochondrial-like</fullName>
    </submittedName>
</protein>
<proteinExistence type="predicted"/>
<evidence type="ECO:0000313" key="2">
    <source>
        <dbReference type="EMBL" id="KAA3473481.1"/>
    </source>
</evidence>
<dbReference type="PANTHER" id="PTHR35046">
    <property type="entry name" value="ZINC KNUCKLE (CCHC-TYPE) FAMILY PROTEIN"/>
    <property type="match status" value="1"/>
</dbReference>
<sequence length="141" mass="16260">MSHFISCAKTDDAVHGNCMTAWITENDLLESFLADTMGKTSDEIIIFNHLSSSNGWPNRGGKLSFKNLKMWEECLPHIEDWVWVHMRKERFPARRRSKLSPRGDGNFQVIERINENSYKLDLPGEYNVSASFNVPDLLLLM</sequence>
<organism evidence="2 3">
    <name type="scientific">Gossypium australe</name>
    <dbReference type="NCBI Taxonomy" id="47621"/>
    <lineage>
        <taxon>Eukaryota</taxon>
        <taxon>Viridiplantae</taxon>
        <taxon>Streptophyta</taxon>
        <taxon>Embryophyta</taxon>
        <taxon>Tracheophyta</taxon>
        <taxon>Spermatophyta</taxon>
        <taxon>Magnoliopsida</taxon>
        <taxon>eudicotyledons</taxon>
        <taxon>Gunneridae</taxon>
        <taxon>Pentapetalae</taxon>
        <taxon>rosids</taxon>
        <taxon>malvids</taxon>
        <taxon>Malvales</taxon>
        <taxon>Malvaceae</taxon>
        <taxon>Malvoideae</taxon>
        <taxon>Gossypium</taxon>
    </lineage>
</organism>
<keyword evidence="2" id="KW-0830">Ubiquinone</keyword>
<name>A0A5B6VVZ7_9ROSI</name>
<dbReference type="AlphaFoldDB" id="A0A5B6VVZ7"/>
<gene>
    <name evidence="2" type="ORF">EPI10_023853</name>
</gene>
<accession>A0A5B6VVZ7</accession>
<keyword evidence="3" id="KW-1185">Reference proteome</keyword>
<evidence type="ECO:0000259" key="1">
    <source>
        <dbReference type="Pfam" id="PF24626"/>
    </source>
</evidence>
<dbReference type="EMBL" id="SMMG02000005">
    <property type="protein sequence ID" value="KAA3473481.1"/>
    <property type="molecule type" value="Genomic_DNA"/>
</dbReference>
<reference evidence="3" key="1">
    <citation type="journal article" date="2019" name="Plant Biotechnol. J.">
        <title>Genome sequencing of the Australian wild diploid species Gossypium australe highlights disease resistance and delayed gland morphogenesis.</title>
        <authorList>
            <person name="Cai Y."/>
            <person name="Cai X."/>
            <person name="Wang Q."/>
            <person name="Wang P."/>
            <person name="Zhang Y."/>
            <person name="Cai C."/>
            <person name="Xu Y."/>
            <person name="Wang K."/>
            <person name="Zhou Z."/>
            <person name="Wang C."/>
            <person name="Geng S."/>
            <person name="Li B."/>
            <person name="Dong Q."/>
            <person name="Hou Y."/>
            <person name="Wang H."/>
            <person name="Ai P."/>
            <person name="Liu Z."/>
            <person name="Yi F."/>
            <person name="Sun M."/>
            <person name="An G."/>
            <person name="Cheng J."/>
            <person name="Zhang Y."/>
            <person name="Shi Q."/>
            <person name="Xie Y."/>
            <person name="Shi X."/>
            <person name="Chang Y."/>
            <person name="Huang F."/>
            <person name="Chen Y."/>
            <person name="Hong S."/>
            <person name="Mi L."/>
            <person name="Sun Q."/>
            <person name="Zhang L."/>
            <person name="Zhou B."/>
            <person name="Peng R."/>
            <person name="Zhang X."/>
            <person name="Liu F."/>
        </authorList>
    </citation>
    <scope>NUCLEOTIDE SEQUENCE [LARGE SCALE GENOMIC DNA]</scope>
    <source>
        <strain evidence="3">cv. PA1801</strain>
    </source>
</reference>
<dbReference type="PANTHER" id="PTHR35046:SF9">
    <property type="entry name" value="RNA-DIRECTED DNA POLYMERASE"/>
    <property type="match status" value="1"/>
</dbReference>
<dbReference type="OrthoDB" id="912587at2759"/>
<dbReference type="Proteomes" id="UP000325315">
    <property type="component" value="Unassembled WGS sequence"/>
</dbReference>
<evidence type="ECO:0000313" key="3">
    <source>
        <dbReference type="Proteomes" id="UP000325315"/>
    </source>
</evidence>
<feature type="domain" description="Tf2-1-like SH3-like" evidence="1">
    <location>
        <begin position="80"/>
        <end position="137"/>
    </location>
</feature>